<proteinExistence type="inferred from homology"/>
<dbReference type="GO" id="GO:0035251">
    <property type="term" value="F:UDP-glucosyltransferase activity"/>
    <property type="evidence" value="ECO:0007669"/>
    <property type="project" value="TreeGrafter"/>
</dbReference>
<keyword evidence="3 4" id="KW-0808">Transferase</keyword>
<keyword evidence="7" id="KW-1185">Reference proteome</keyword>
<dbReference type="Proteomes" id="UP000237000">
    <property type="component" value="Unassembled WGS sequence"/>
</dbReference>
<evidence type="ECO:0000313" key="7">
    <source>
        <dbReference type="Proteomes" id="UP000237000"/>
    </source>
</evidence>
<dbReference type="AlphaFoldDB" id="A0A2P5DTX9"/>
<dbReference type="FunFam" id="3.40.50.2000:FF:000064">
    <property type="entry name" value="Glycosyltransferase"/>
    <property type="match status" value="1"/>
</dbReference>
<evidence type="ECO:0000256" key="2">
    <source>
        <dbReference type="ARBA" id="ARBA00022676"/>
    </source>
</evidence>
<comment type="similarity">
    <text evidence="1 4">Belongs to the UDP-glycosyltransferase family.</text>
</comment>
<organism evidence="6 7">
    <name type="scientific">Trema orientale</name>
    <name type="common">Charcoal tree</name>
    <name type="synonym">Celtis orientalis</name>
    <dbReference type="NCBI Taxonomy" id="63057"/>
    <lineage>
        <taxon>Eukaryota</taxon>
        <taxon>Viridiplantae</taxon>
        <taxon>Streptophyta</taxon>
        <taxon>Embryophyta</taxon>
        <taxon>Tracheophyta</taxon>
        <taxon>Spermatophyta</taxon>
        <taxon>Magnoliopsida</taxon>
        <taxon>eudicotyledons</taxon>
        <taxon>Gunneridae</taxon>
        <taxon>Pentapetalae</taxon>
        <taxon>rosids</taxon>
        <taxon>fabids</taxon>
        <taxon>Rosales</taxon>
        <taxon>Cannabaceae</taxon>
        <taxon>Trema</taxon>
    </lineage>
</organism>
<evidence type="ECO:0000256" key="4">
    <source>
        <dbReference type="RuleBase" id="RU003718"/>
    </source>
</evidence>
<dbReference type="InterPro" id="IPR035595">
    <property type="entry name" value="UDP_glycos_trans_CS"/>
</dbReference>
<evidence type="ECO:0000256" key="5">
    <source>
        <dbReference type="RuleBase" id="RU362057"/>
    </source>
</evidence>
<dbReference type="PANTHER" id="PTHR48047:SF28">
    <property type="entry name" value="F11M15.8 PROTEIN"/>
    <property type="match status" value="1"/>
</dbReference>
<protein>
    <recommendedName>
        <fullName evidence="5">Glycosyltransferase</fullName>
        <ecNumber evidence="5">2.4.1.-</ecNumber>
    </recommendedName>
</protein>
<evidence type="ECO:0000256" key="3">
    <source>
        <dbReference type="ARBA" id="ARBA00022679"/>
    </source>
</evidence>
<dbReference type="Gene3D" id="3.40.50.2000">
    <property type="entry name" value="Glycogen Phosphorylase B"/>
    <property type="match status" value="2"/>
</dbReference>
<reference evidence="7" key="1">
    <citation type="submission" date="2016-06" db="EMBL/GenBank/DDBJ databases">
        <title>Parallel loss of symbiosis genes in relatives of nitrogen-fixing non-legume Parasponia.</title>
        <authorList>
            <person name="Van Velzen R."/>
            <person name="Holmer R."/>
            <person name="Bu F."/>
            <person name="Rutten L."/>
            <person name="Van Zeijl A."/>
            <person name="Liu W."/>
            <person name="Santuari L."/>
            <person name="Cao Q."/>
            <person name="Sharma T."/>
            <person name="Shen D."/>
            <person name="Roswanjaya Y."/>
            <person name="Wardhani T."/>
            <person name="Kalhor M.S."/>
            <person name="Jansen J."/>
            <person name="Van den Hoogen J."/>
            <person name="Gungor B."/>
            <person name="Hartog M."/>
            <person name="Hontelez J."/>
            <person name="Verver J."/>
            <person name="Yang W.-C."/>
            <person name="Schijlen E."/>
            <person name="Repin R."/>
            <person name="Schilthuizen M."/>
            <person name="Schranz E."/>
            <person name="Heidstra R."/>
            <person name="Miyata K."/>
            <person name="Fedorova E."/>
            <person name="Kohlen W."/>
            <person name="Bisseling T."/>
            <person name="Smit S."/>
            <person name="Geurts R."/>
        </authorList>
    </citation>
    <scope>NUCLEOTIDE SEQUENCE [LARGE SCALE GENOMIC DNA]</scope>
    <source>
        <strain evidence="7">cv. RG33-2</strain>
    </source>
</reference>
<evidence type="ECO:0000256" key="1">
    <source>
        <dbReference type="ARBA" id="ARBA00009995"/>
    </source>
</evidence>
<dbReference type="PROSITE" id="PS00375">
    <property type="entry name" value="UDPGT"/>
    <property type="match status" value="1"/>
</dbReference>
<dbReference type="CDD" id="cd03784">
    <property type="entry name" value="GT1_Gtf-like"/>
    <property type="match status" value="1"/>
</dbReference>
<dbReference type="FunFam" id="3.40.50.2000:FF:000143">
    <property type="entry name" value="UDP-glycosyltransferase 89B1"/>
    <property type="match status" value="1"/>
</dbReference>
<gene>
    <name evidence="6" type="ORF">TorRG33x02_241830</name>
</gene>
<accession>A0A2P5DTX9</accession>
<dbReference type="PANTHER" id="PTHR48047">
    <property type="entry name" value="GLYCOSYLTRANSFERASE"/>
    <property type="match status" value="1"/>
</dbReference>
<dbReference type="InParanoid" id="A0A2P5DTX9"/>
<name>A0A2P5DTX9_TREOI</name>
<dbReference type="EC" id="2.4.1.-" evidence="5"/>
<dbReference type="OrthoDB" id="5835829at2759"/>
<sequence>MSSMATSGSEQPHILVFPYPAQGHMLPLLDLTHHLALQDFVITIIITPKNLQNLGPLLSAHPTTIHTLVLPFPPHPTLPAGVENVRDIGNPGNIPIINALGKLQDPIIQWFESHPNPPVALVSDFFLGWTLHLARRINIPRIAFFSSGAFVCSVLDECWSLLSALKESSSSAVDFPDLPGSPSFKEEHLPSVFLRCRESKPETDFVKDSLIANFSSWGCVFNTFDGLEGEYLRYLRKKVGHRRVYGVGPLSLLGIEERPDLENNHNCADVVAWLDECPDDSVLYVCFGSQKVLKRQQMEALASGLERSGVQFIWVVKTGKTEQVAIGDDVIPDGFEERVGRRGLVINGWAPQVLILSHRAVGGFLSHCGWNSTLEGVVAGVRILGWPMEADQHVSARLLVEDIGVAVRACEGAEGVPDPAELGNAIAQLMSGDAPEKMRAKKLRKKALAAVSGSGSTLNNLDELVRELRHLRKPVANDVVEE</sequence>
<dbReference type="EMBL" id="JXTC01000249">
    <property type="protein sequence ID" value="PON76744.1"/>
    <property type="molecule type" value="Genomic_DNA"/>
</dbReference>
<dbReference type="SUPFAM" id="SSF53756">
    <property type="entry name" value="UDP-Glycosyltransferase/glycogen phosphorylase"/>
    <property type="match status" value="1"/>
</dbReference>
<comment type="caution">
    <text evidence="6">The sequence shown here is derived from an EMBL/GenBank/DDBJ whole genome shotgun (WGS) entry which is preliminary data.</text>
</comment>
<dbReference type="FunCoup" id="A0A2P5DTX9">
    <property type="interactions" value="154"/>
</dbReference>
<keyword evidence="2 4" id="KW-0328">Glycosyltransferase</keyword>
<dbReference type="InterPro" id="IPR002213">
    <property type="entry name" value="UDP_glucos_trans"/>
</dbReference>
<dbReference type="Pfam" id="PF00201">
    <property type="entry name" value="UDPGT"/>
    <property type="match status" value="1"/>
</dbReference>
<evidence type="ECO:0000313" key="6">
    <source>
        <dbReference type="EMBL" id="PON76744.1"/>
    </source>
</evidence>